<feature type="region of interest" description="Disordered" evidence="1">
    <location>
        <begin position="16"/>
        <end position="37"/>
    </location>
</feature>
<feature type="compositionally biased region" description="Polar residues" evidence="1">
    <location>
        <begin position="95"/>
        <end position="108"/>
    </location>
</feature>
<evidence type="ECO:0000313" key="3">
    <source>
        <dbReference type="WBParaSite" id="ALUE_0001632301-mRNA-1"/>
    </source>
</evidence>
<evidence type="ECO:0000313" key="2">
    <source>
        <dbReference type="Proteomes" id="UP000036681"/>
    </source>
</evidence>
<dbReference type="Proteomes" id="UP000036681">
    <property type="component" value="Unplaced"/>
</dbReference>
<protein>
    <submittedName>
        <fullName evidence="3">Ig-like domain-containing protein</fullName>
    </submittedName>
</protein>
<evidence type="ECO:0000256" key="1">
    <source>
        <dbReference type="SAM" id="MobiDB-lite"/>
    </source>
</evidence>
<keyword evidence="2" id="KW-1185">Reference proteome</keyword>
<feature type="region of interest" description="Disordered" evidence="1">
    <location>
        <begin position="89"/>
        <end position="108"/>
    </location>
</feature>
<dbReference type="AlphaFoldDB" id="A0A0M3IE30"/>
<name>A0A0M3IE30_ASCLU</name>
<accession>A0A0M3IE30</accession>
<sequence length="236" mass="25993">MWGCSKLFHGSVLVTEEREGEEEGKEVGRDPPDDQETFNLKGVAAKRIIEGEEVAEEWYINGKLSIIEKPCGVMIEWEPTEEDGWVVTNGEDGDTSLSTSPGAPSSRQNVSRLKFSVDIKDLGSFQCVEPKKGKGCPYATLKRSAREANLVLFTDERIEALEQSVSLLKLNNDFLSRIMMNPYATAMTGLGKVATFVQDQVSNSCYTALCLSIRVVCLFLHSSINGCVVATWITAI</sequence>
<proteinExistence type="predicted"/>
<organism evidence="2 3">
    <name type="scientific">Ascaris lumbricoides</name>
    <name type="common">Giant roundworm</name>
    <dbReference type="NCBI Taxonomy" id="6252"/>
    <lineage>
        <taxon>Eukaryota</taxon>
        <taxon>Metazoa</taxon>
        <taxon>Ecdysozoa</taxon>
        <taxon>Nematoda</taxon>
        <taxon>Chromadorea</taxon>
        <taxon>Rhabditida</taxon>
        <taxon>Spirurina</taxon>
        <taxon>Ascaridomorpha</taxon>
        <taxon>Ascaridoidea</taxon>
        <taxon>Ascarididae</taxon>
        <taxon>Ascaris</taxon>
    </lineage>
</organism>
<reference evidence="3" key="1">
    <citation type="submission" date="2017-02" db="UniProtKB">
        <authorList>
            <consortium name="WormBaseParasite"/>
        </authorList>
    </citation>
    <scope>IDENTIFICATION</scope>
</reference>
<dbReference type="WBParaSite" id="ALUE_0001632301-mRNA-1">
    <property type="protein sequence ID" value="ALUE_0001632301-mRNA-1"/>
    <property type="gene ID" value="ALUE_0001632301"/>
</dbReference>